<keyword evidence="2" id="KW-1133">Transmembrane helix</keyword>
<dbReference type="RefSeq" id="WP_107584784.1">
    <property type="nucleotide sequence ID" value="NZ_PZJJ01000011.1"/>
</dbReference>
<feature type="domain" description="ABC1 atypical kinase-like" evidence="3">
    <location>
        <begin position="88"/>
        <end position="330"/>
    </location>
</feature>
<evidence type="ECO:0000313" key="5">
    <source>
        <dbReference type="Proteomes" id="UP000240509"/>
    </source>
</evidence>
<dbReference type="InterPro" id="IPR011009">
    <property type="entry name" value="Kinase-like_dom_sf"/>
</dbReference>
<keyword evidence="2" id="KW-0472">Membrane</keyword>
<proteinExistence type="inferred from homology"/>
<evidence type="ECO:0000256" key="2">
    <source>
        <dbReference type="SAM" id="Phobius"/>
    </source>
</evidence>
<dbReference type="EMBL" id="PZJJ01000011">
    <property type="protein sequence ID" value="PTL38984.1"/>
    <property type="molecule type" value="Genomic_DNA"/>
</dbReference>
<name>A0A2T4U6G4_9BACI</name>
<dbReference type="OrthoDB" id="9795390at2"/>
<dbReference type="Pfam" id="PF03109">
    <property type="entry name" value="ABC1"/>
    <property type="match status" value="1"/>
</dbReference>
<evidence type="ECO:0000259" key="3">
    <source>
        <dbReference type="Pfam" id="PF03109"/>
    </source>
</evidence>
<organism evidence="4 5">
    <name type="scientific">Alkalicoccus saliphilus</name>
    <dbReference type="NCBI Taxonomy" id="200989"/>
    <lineage>
        <taxon>Bacteria</taxon>
        <taxon>Bacillati</taxon>
        <taxon>Bacillota</taxon>
        <taxon>Bacilli</taxon>
        <taxon>Bacillales</taxon>
        <taxon>Bacillaceae</taxon>
        <taxon>Alkalicoccus</taxon>
    </lineage>
</organism>
<dbReference type="Proteomes" id="UP000240509">
    <property type="component" value="Unassembled WGS sequence"/>
</dbReference>
<feature type="transmembrane region" description="Helical" evidence="2">
    <location>
        <begin position="513"/>
        <end position="534"/>
    </location>
</feature>
<gene>
    <name evidence="4" type="ORF">C6Y45_08365</name>
</gene>
<dbReference type="SUPFAM" id="SSF56112">
    <property type="entry name" value="Protein kinase-like (PK-like)"/>
    <property type="match status" value="1"/>
</dbReference>
<dbReference type="Gene3D" id="1.10.510.10">
    <property type="entry name" value="Transferase(Phosphotransferase) domain 1"/>
    <property type="match status" value="1"/>
</dbReference>
<keyword evidence="5" id="KW-1185">Reference proteome</keyword>
<reference evidence="4 5" key="1">
    <citation type="submission" date="2018-03" db="EMBL/GenBank/DDBJ databases">
        <title>Alkalicoccus saliphilus sp. nov., isolated from a mineral pool.</title>
        <authorList>
            <person name="Zhao B."/>
        </authorList>
    </citation>
    <scope>NUCLEOTIDE SEQUENCE [LARGE SCALE GENOMIC DNA]</scope>
    <source>
        <strain evidence="4 5">6AG</strain>
    </source>
</reference>
<protein>
    <submittedName>
        <fullName evidence="4">ABC transporter</fullName>
    </submittedName>
</protein>
<evidence type="ECO:0000256" key="1">
    <source>
        <dbReference type="ARBA" id="ARBA00009670"/>
    </source>
</evidence>
<evidence type="ECO:0000313" key="4">
    <source>
        <dbReference type="EMBL" id="PTL38984.1"/>
    </source>
</evidence>
<keyword evidence="2" id="KW-0812">Transmembrane</keyword>
<feature type="transmembrane region" description="Helical" evidence="2">
    <location>
        <begin position="485"/>
        <end position="507"/>
    </location>
</feature>
<dbReference type="InterPro" id="IPR050154">
    <property type="entry name" value="UbiB_kinase"/>
</dbReference>
<feature type="transmembrane region" description="Helical" evidence="2">
    <location>
        <begin position="6"/>
        <end position="26"/>
    </location>
</feature>
<dbReference type="CDD" id="cd05121">
    <property type="entry name" value="ABC1_ADCK3-like"/>
    <property type="match status" value="1"/>
</dbReference>
<dbReference type="InterPro" id="IPR004147">
    <property type="entry name" value="ABC1_dom"/>
</dbReference>
<comment type="similarity">
    <text evidence="1">Belongs to the protein kinase superfamily. ADCK protein kinase family.</text>
</comment>
<dbReference type="PANTHER" id="PTHR10566">
    <property type="entry name" value="CHAPERONE-ACTIVITY OF BC1 COMPLEX CABC1 -RELATED"/>
    <property type="match status" value="1"/>
</dbReference>
<accession>A0A2T4U6G4</accession>
<dbReference type="PANTHER" id="PTHR10566:SF113">
    <property type="entry name" value="PROTEIN ACTIVITY OF BC1 COMPLEX KINASE 7, CHLOROPLASTIC"/>
    <property type="match status" value="1"/>
</dbReference>
<dbReference type="AlphaFoldDB" id="A0A2T4U6G4"/>
<sequence>MKNNSFYRIAVIVYMFVKFVIQLYIFNKRHPAWDTQTEESWERLVQKQAGEYREKALKLEGLMIKVGQFLSTRADIMPDVFIKELSDLIDKVPSLDPKISMGILEEEWGEPVSSRLSEISSTPAASASIGEVYKGKLHNGQEVAVKIQRAKIDRIFKTDFKALRIVLWITKTFTKFGREIDTSALYKEVVQVIGDELDYYKEIRNAQNFQRRFSGSDSYYIPQFYEEHSTRRVLVMEWAEGRKVTDLTFLRENGISRTATAEKLFQFFVDQLLDQGRFHADPHQGNILITKEGLIVILDFGMVGYITREDSASIRRMIQGFVLDDYQLVIDELQQLGFLLPHANKSKLESVLRNYVNMYLSSDISELDQEIVEQIFADMQKIVREQPIQLPAEFAFLGRAASIGLGVLTIIDPDIDFIELGRPVVSEWLEEADEKKGSLQAALLKDSLKPALSIPRNFNEWLEAPNYQRRSEERKQFRQFSHQRFLWLYAGFGMTVFSSLPFLFIGIWIEHMILLYSAASFAGVSIISAFTVIYRHKRWVAKFKENS</sequence>
<comment type="caution">
    <text evidence="4">The sequence shown here is derived from an EMBL/GenBank/DDBJ whole genome shotgun (WGS) entry which is preliminary data.</text>
</comment>